<dbReference type="Proteomes" id="UP001077662">
    <property type="component" value="Unassembled WGS sequence"/>
</dbReference>
<gene>
    <name evidence="2" type="ORF">O0554_14475</name>
</gene>
<dbReference type="RefSeq" id="WP_258433916.1">
    <property type="nucleotide sequence ID" value="NZ_JANSGW010000018.1"/>
</dbReference>
<organism evidence="2 3">
    <name type="scientific">Brevibacillus laterosporus</name>
    <name type="common">Bacillus laterosporus</name>
    <dbReference type="NCBI Taxonomy" id="1465"/>
    <lineage>
        <taxon>Bacteria</taxon>
        <taxon>Bacillati</taxon>
        <taxon>Bacillota</taxon>
        <taxon>Bacilli</taxon>
        <taxon>Bacillales</taxon>
        <taxon>Paenibacillaceae</taxon>
        <taxon>Brevibacillus</taxon>
    </lineage>
</organism>
<protein>
    <submittedName>
        <fullName evidence="2">Uncharacterized protein</fullName>
    </submittedName>
</protein>
<feature type="transmembrane region" description="Helical" evidence="1">
    <location>
        <begin position="83"/>
        <end position="105"/>
    </location>
</feature>
<dbReference type="AlphaFoldDB" id="A0AAP3DGL0"/>
<reference evidence="2" key="1">
    <citation type="submission" date="2022-09" db="EMBL/GenBank/DDBJ databases">
        <title>Genome analysis and characterization of larvicidal activity of Brevibacillus strains.</title>
        <authorList>
            <person name="Patrusheva E.V."/>
            <person name="Izotova A.O."/>
            <person name="Toshchakov S.V."/>
            <person name="Sineoky S.P."/>
        </authorList>
    </citation>
    <scope>NUCLEOTIDE SEQUENCE</scope>
    <source>
        <strain evidence="2">VKPM_B-13247</strain>
    </source>
</reference>
<dbReference type="EMBL" id="JAPTNE010000018">
    <property type="protein sequence ID" value="MCZ0808099.1"/>
    <property type="molecule type" value="Genomic_DNA"/>
</dbReference>
<feature type="transmembrane region" description="Helical" evidence="1">
    <location>
        <begin position="197"/>
        <end position="215"/>
    </location>
</feature>
<keyword evidence="1" id="KW-0472">Membrane</keyword>
<evidence type="ECO:0000313" key="2">
    <source>
        <dbReference type="EMBL" id="MCZ0808099.1"/>
    </source>
</evidence>
<feature type="transmembrane region" description="Helical" evidence="1">
    <location>
        <begin position="166"/>
        <end position="191"/>
    </location>
</feature>
<feature type="transmembrane region" description="Helical" evidence="1">
    <location>
        <begin position="125"/>
        <end position="145"/>
    </location>
</feature>
<evidence type="ECO:0000313" key="3">
    <source>
        <dbReference type="Proteomes" id="UP001077662"/>
    </source>
</evidence>
<name>A0AAP3DGL0_BRELA</name>
<comment type="caution">
    <text evidence="2">The sequence shown here is derived from an EMBL/GenBank/DDBJ whole genome shotgun (WGS) entry which is preliminary data.</text>
</comment>
<proteinExistence type="predicted"/>
<accession>A0AAP3DGL0</accession>
<feature type="transmembrane region" description="Helical" evidence="1">
    <location>
        <begin position="6"/>
        <end position="25"/>
    </location>
</feature>
<keyword evidence="1" id="KW-0812">Transmembrane</keyword>
<feature type="transmembrane region" description="Helical" evidence="1">
    <location>
        <begin position="32"/>
        <end position="49"/>
    </location>
</feature>
<keyword evidence="1" id="KW-1133">Transmembrane helix</keyword>
<evidence type="ECO:0000256" key="1">
    <source>
        <dbReference type="SAM" id="Phobius"/>
    </source>
</evidence>
<sequence length="222" mass="25682">MDILLYLALGYLDQMAIIILTFKMFRFPVRAYFREFSIIAVVLSLISYVDRIVFDIPQYDTGIQYIVLILFFRYMLEFRVFEAAVTTAAGCLSFIGIQFIAYYLLMQSNIISANILGQFQEAGTYLLQILSDLLVFFIAWMIQVLNMGYSFIIQPPHNLAYKTKLTMLNVLLIGAIILTAFVLISFSYVLIMTQSKPYVILAYVIIPVVILLWLLRKRDYYG</sequence>